<feature type="transmembrane region" description="Helical" evidence="1">
    <location>
        <begin position="37"/>
        <end position="57"/>
    </location>
</feature>
<proteinExistence type="predicted"/>
<dbReference type="EMBL" id="PSRQ01000062">
    <property type="protein sequence ID" value="PWU22492.1"/>
    <property type="molecule type" value="Genomic_DNA"/>
</dbReference>
<dbReference type="AlphaFoldDB" id="A0A317JMW3"/>
<name>A0A317JMW3_9BACT</name>
<gene>
    <name evidence="2" type="ORF">C5B42_05755</name>
</gene>
<keyword evidence="1" id="KW-1133">Transmembrane helix</keyword>
<evidence type="ECO:0000313" key="2">
    <source>
        <dbReference type="EMBL" id="PWU22492.1"/>
    </source>
</evidence>
<protein>
    <submittedName>
        <fullName evidence="2">Uncharacterized protein</fullName>
    </submittedName>
</protein>
<evidence type="ECO:0000256" key="1">
    <source>
        <dbReference type="SAM" id="Phobius"/>
    </source>
</evidence>
<dbReference type="Proteomes" id="UP000246104">
    <property type="component" value="Unassembled WGS sequence"/>
</dbReference>
<organism evidence="2 3">
    <name type="scientific">Candidatus Cerribacteria bacterium 'Amazon FNV 2010 28 9'</name>
    <dbReference type="NCBI Taxonomy" id="2081795"/>
    <lineage>
        <taxon>Bacteria</taxon>
        <taxon>Candidatus Cerribacteria</taxon>
    </lineage>
</organism>
<keyword evidence="1" id="KW-0472">Membrane</keyword>
<reference evidence="2 3" key="1">
    <citation type="submission" date="2018-02" db="EMBL/GenBank/DDBJ databases">
        <title>Genomic Reconstructions from Amazon Rainforest and Pasture Soil Reveal Novel Insights into the Physiology of Candidate Phyla in Tropical Sites.</title>
        <authorList>
            <person name="Kroeger M.E."/>
            <person name="Delmont T."/>
            <person name="Eren A.M."/>
            <person name="Guo J."/>
            <person name="Meyer K.M."/>
            <person name="Khan K."/>
            <person name="Rodrigues J.L.M."/>
            <person name="Bohannan B.J.M."/>
            <person name="Tringe S."/>
            <person name="Borges C.D."/>
            <person name="Tiedje J."/>
            <person name="Tsai S.M."/>
            <person name="Nusslein K."/>
        </authorList>
    </citation>
    <scope>NUCLEOTIDE SEQUENCE [LARGE SCALE GENOMIC DNA]</scope>
    <source>
        <strain evidence="2">Amazon FNV 2010 28 9</strain>
    </source>
</reference>
<sequence>MQQFLMYVIAGFSGGVIRGLVGFAKHRSSKKKQKFKSSYFATSVLISGVIGSAAGALVGSAQWQISFLAGYAGIDFIENLYKMKIG</sequence>
<keyword evidence="1" id="KW-0812">Transmembrane</keyword>
<accession>A0A317JMW3</accession>
<comment type="caution">
    <text evidence="2">The sequence shown here is derived from an EMBL/GenBank/DDBJ whole genome shotgun (WGS) entry which is preliminary data.</text>
</comment>
<evidence type="ECO:0000313" key="3">
    <source>
        <dbReference type="Proteomes" id="UP000246104"/>
    </source>
</evidence>
<feature type="transmembrane region" description="Helical" evidence="1">
    <location>
        <begin position="6"/>
        <end position="25"/>
    </location>
</feature>